<protein>
    <recommendedName>
        <fullName evidence="6">LPXTG-motif cell wall-anchored protein</fullName>
    </recommendedName>
</protein>
<keyword evidence="2" id="KW-0472">Membrane</keyword>
<reference evidence="4 5" key="1">
    <citation type="submission" date="2018-08" db="EMBL/GenBank/DDBJ databases">
        <title>Sequencing the genomes of 1000 actinobacteria strains.</title>
        <authorList>
            <person name="Klenk H.-P."/>
        </authorList>
    </citation>
    <scope>NUCLEOTIDE SEQUENCE [LARGE SCALE GENOMIC DNA]</scope>
    <source>
        <strain evidence="4 5">DSM 43927</strain>
    </source>
</reference>
<feature type="compositionally biased region" description="Low complexity" evidence="1">
    <location>
        <begin position="189"/>
        <end position="206"/>
    </location>
</feature>
<keyword evidence="3" id="KW-0732">Signal</keyword>
<dbReference type="OrthoDB" id="3404609at2"/>
<gene>
    <name evidence="4" type="ORF">DFJ69_2471</name>
</gene>
<feature type="compositionally biased region" description="Pro residues" evidence="1">
    <location>
        <begin position="171"/>
        <end position="188"/>
    </location>
</feature>
<feature type="chain" id="PRO_5039363159" description="LPXTG-motif cell wall-anchored protein" evidence="3">
    <location>
        <begin position="25"/>
        <end position="262"/>
    </location>
</feature>
<comment type="caution">
    <text evidence="4">The sequence shown here is derived from an EMBL/GenBank/DDBJ whole genome shotgun (WGS) entry which is preliminary data.</text>
</comment>
<name>A0A3D9SM59_9ACTN</name>
<dbReference type="Proteomes" id="UP000256661">
    <property type="component" value="Unassembled WGS sequence"/>
</dbReference>
<keyword evidence="2" id="KW-1133">Transmembrane helix</keyword>
<evidence type="ECO:0000256" key="1">
    <source>
        <dbReference type="SAM" id="MobiDB-lite"/>
    </source>
</evidence>
<evidence type="ECO:0000313" key="5">
    <source>
        <dbReference type="Proteomes" id="UP000256661"/>
    </source>
</evidence>
<keyword evidence="2" id="KW-0812">Transmembrane</keyword>
<evidence type="ECO:0008006" key="6">
    <source>
        <dbReference type="Google" id="ProtNLM"/>
    </source>
</evidence>
<dbReference type="EMBL" id="QTTT01000001">
    <property type="protein sequence ID" value="REE97016.1"/>
    <property type="molecule type" value="Genomic_DNA"/>
</dbReference>
<dbReference type="AlphaFoldDB" id="A0A3D9SM59"/>
<feature type="transmembrane region" description="Helical" evidence="2">
    <location>
        <begin position="229"/>
        <end position="248"/>
    </location>
</feature>
<accession>A0A3D9SM59</accession>
<keyword evidence="5" id="KW-1185">Reference proteome</keyword>
<feature type="region of interest" description="Disordered" evidence="1">
    <location>
        <begin position="243"/>
        <end position="262"/>
    </location>
</feature>
<feature type="region of interest" description="Disordered" evidence="1">
    <location>
        <begin position="139"/>
        <end position="226"/>
    </location>
</feature>
<organism evidence="4 5">
    <name type="scientific">Thermomonospora umbrina</name>
    <dbReference type="NCBI Taxonomy" id="111806"/>
    <lineage>
        <taxon>Bacteria</taxon>
        <taxon>Bacillati</taxon>
        <taxon>Actinomycetota</taxon>
        <taxon>Actinomycetes</taxon>
        <taxon>Streptosporangiales</taxon>
        <taxon>Thermomonosporaceae</taxon>
        <taxon>Thermomonospora</taxon>
    </lineage>
</organism>
<evidence type="ECO:0000256" key="2">
    <source>
        <dbReference type="SAM" id="Phobius"/>
    </source>
</evidence>
<evidence type="ECO:0000256" key="3">
    <source>
        <dbReference type="SAM" id="SignalP"/>
    </source>
</evidence>
<feature type="signal peptide" evidence="3">
    <location>
        <begin position="1"/>
        <end position="24"/>
    </location>
</feature>
<dbReference type="RefSeq" id="WP_116022572.1">
    <property type="nucleotide sequence ID" value="NZ_QTTT01000001.1"/>
</dbReference>
<sequence>MSLIKAARMVSATALVITTSLAGAAATATAVAAEQKTLPLHQPTPITAKDYEHGQCPGVPADKDGWHFVLPTNGVDFVQLKVTFQPGGVQTITAFGPPTDKHAYATSAPGAQLVAATALVTGEAGALAKVDWFNLSHTCPGTPGGTPTPTPTPKPTGPSETPRPHPTKTATPPPGQTPPPPGASPTPTRPGASPTPSSTPSAGPSGPDDENPTPSNPDGDLPLTGAPTLVMAGVAALLLAGGTAAVLITRRSRTSSEGTHRA</sequence>
<feature type="compositionally biased region" description="Pro residues" evidence="1">
    <location>
        <begin position="146"/>
        <end position="156"/>
    </location>
</feature>
<proteinExistence type="predicted"/>
<evidence type="ECO:0000313" key="4">
    <source>
        <dbReference type="EMBL" id="REE97016.1"/>
    </source>
</evidence>